<protein>
    <recommendedName>
        <fullName evidence="1">Chalcone isomerase domain-containing protein</fullName>
    </recommendedName>
</protein>
<organism evidence="2 3">
    <name type="scientific">Eiseniibacteriota bacterium</name>
    <dbReference type="NCBI Taxonomy" id="2212470"/>
    <lineage>
        <taxon>Bacteria</taxon>
        <taxon>Candidatus Eiseniibacteriota</taxon>
    </lineage>
</organism>
<dbReference type="InterPro" id="IPR016088">
    <property type="entry name" value="Chalcone_isomerase_3-sand"/>
</dbReference>
<evidence type="ECO:0000259" key="1">
    <source>
        <dbReference type="Pfam" id="PF16036"/>
    </source>
</evidence>
<gene>
    <name evidence="2" type="ORF">E6K78_00730</name>
</gene>
<dbReference type="Proteomes" id="UP000316609">
    <property type="component" value="Unassembled WGS sequence"/>
</dbReference>
<dbReference type="Gene3D" id="3.50.70.10">
    <property type="match status" value="1"/>
</dbReference>
<reference evidence="2 3" key="1">
    <citation type="journal article" date="2019" name="Nat. Microbiol.">
        <title>Mediterranean grassland soil C-N compound turnover is dependent on rainfall and depth, and is mediated by genomically divergent microorganisms.</title>
        <authorList>
            <person name="Diamond S."/>
            <person name="Andeer P.F."/>
            <person name="Li Z."/>
            <person name="Crits-Christoph A."/>
            <person name="Burstein D."/>
            <person name="Anantharaman K."/>
            <person name="Lane K.R."/>
            <person name="Thomas B.C."/>
            <person name="Pan C."/>
            <person name="Northen T.R."/>
            <person name="Banfield J.F."/>
        </authorList>
    </citation>
    <scope>NUCLEOTIDE SEQUENCE [LARGE SCALE GENOMIC DNA]</scope>
    <source>
        <strain evidence="2">WS_8</strain>
    </source>
</reference>
<sequence>MRSRAWNRFAAANAVLIAIVVPTVGRSAELSGVAMPGSIVVSGKTLTLNGIGLRKKAIIKVYVGGLYLETRSHDPAAILAADAPRAVRMQFLRNVGHERLAGAFREGFRDNAPTFVERRKADVDRCVAMLPDIKTGDVLTVAYVPGTGATLTLGGRLLGTIEGREFAEALFLIWLGPKPPSAELKKGLLG</sequence>
<feature type="domain" description="Chalcone isomerase" evidence="1">
    <location>
        <begin position="28"/>
        <end position="190"/>
    </location>
</feature>
<dbReference type="GO" id="GO:0016872">
    <property type="term" value="F:intramolecular lyase activity"/>
    <property type="evidence" value="ECO:0007669"/>
    <property type="project" value="InterPro"/>
</dbReference>
<dbReference type="EMBL" id="VBOY01000007">
    <property type="protein sequence ID" value="TMQ68508.1"/>
    <property type="molecule type" value="Genomic_DNA"/>
</dbReference>
<dbReference type="Pfam" id="PF16036">
    <property type="entry name" value="Chalcone_3"/>
    <property type="match status" value="1"/>
</dbReference>
<evidence type="ECO:0000313" key="3">
    <source>
        <dbReference type="Proteomes" id="UP000316609"/>
    </source>
</evidence>
<accession>A0A538TY18</accession>
<dbReference type="InterPro" id="IPR036298">
    <property type="entry name" value="Chalcone_isomerase_sf"/>
</dbReference>
<comment type="caution">
    <text evidence="2">The sequence shown here is derived from an EMBL/GenBank/DDBJ whole genome shotgun (WGS) entry which is preliminary data.</text>
</comment>
<dbReference type="SUPFAM" id="SSF54626">
    <property type="entry name" value="Chalcone isomerase"/>
    <property type="match status" value="1"/>
</dbReference>
<proteinExistence type="predicted"/>
<dbReference type="AlphaFoldDB" id="A0A538TY18"/>
<evidence type="ECO:0000313" key="2">
    <source>
        <dbReference type="EMBL" id="TMQ68508.1"/>
    </source>
</evidence>
<name>A0A538TY18_UNCEI</name>
<dbReference type="InterPro" id="IPR016087">
    <property type="entry name" value="Chalcone_isomerase"/>
</dbReference>